<dbReference type="PANTHER" id="PTHR21599">
    <property type="entry name" value="GLYCERATE KINASE"/>
    <property type="match status" value="1"/>
</dbReference>
<dbReference type="AlphaFoldDB" id="A0A6J6UG98"/>
<evidence type="ECO:0000256" key="1">
    <source>
        <dbReference type="ARBA" id="ARBA00006284"/>
    </source>
</evidence>
<comment type="similarity">
    <text evidence="1">Belongs to the glycerate kinase type-1 family.</text>
</comment>
<dbReference type="SUPFAM" id="SSF110738">
    <property type="entry name" value="Glycerate kinase I"/>
    <property type="match status" value="1"/>
</dbReference>
<dbReference type="PANTHER" id="PTHR21599:SF0">
    <property type="entry name" value="GLYCERATE KINASE"/>
    <property type="match status" value="1"/>
</dbReference>
<organism evidence="4">
    <name type="scientific">freshwater metagenome</name>
    <dbReference type="NCBI Taxonomy" id="449393"/>
    <lineage>
        <taxon>unclassified sequences</taxon>
        <taxon>metagenomes</taxon>
        <taxon>ecological metagenomes</taxon>
    </lineage>
</organism>
<name>A0A6J6UG98_9ZZZZ</name>
<dbReference type="Pfam" id="PF02595">
    <property type="entry name" value="Gly_kinase"/>
    <property type="match status" value="2"/>
</dbReference>
<dbReference type="PIRSF" id="PIRSF006078">
    <property type="entry name" value="GlxK"/>
    <property type="match status" value="1"/>
</dbReference>
<keyword evidence="2" id="KW-0808">Transferase</keyword>
<sequence>MVRVLAAPDKFRGTATAAEVATAIAGAARAAGHIGIEMPLADGGEGTLAALGGPNRSSLVTGPLGDPVDASWRLSGSDAVIEMALASGLALLGGAAGNDPIAASTFGTGELISLAAESGARRIVVGIGGSATTDGGFGALRAMYPLQRFRGVEIIVACDVRTRFVDAATVFAPQKGATSSQVELLRRRLVRLAQAYFDEYGIDVTEIARSGAAGGLAGALATLGARLVDGFELVADEVGFDEQLEHVDLVVTGEGFLDAQSFEGKVVGGVAASATAAGVPVLVVAGDVFDGAEAGLDVVSLVERFGAERAFADPLGAIHDVVYERLR</sequence>
<proteinExistence type="inferred from homology"/>
<dbReference type="GO" id="GO:0031388">
    <property type="term" value="P:organic acid phosphorylation"/>
    <property type="evidence" value="ECO:0007669"/>
    <property type="project" value="InterPro"/>
</dbReference>
<protein>
    <submittedName>
        <fullName evidence="4">Unannotated protein</fullName>
    </submittedName>
</protein>
<dbReference type="InterPro" id="IPR018197">
    <property type="entry name" value="Glycerate_kinase_RE-like"/>
</dbReference>
<reference evidence="4" key="1">
    <citation type="submission" date="2020-05" db="EMBL/GenBank/DDBJ databases">
        <authorList>
            <person name="Chiriac C."/>
            <person name="Salcher M."/>
            <person name="Ghai R."/>
            <person name="Kavagutti S V."/>
        </authorList>
    </citation>
    <scope>NUCLEOTIDE SEQUENCE</scope>
</reference>
<dbReference type="InterPro" id="IPR004381">
    <property type="entry name" value="Glycerate_kinase"/>
</dbReference>
<keyword evidence="3" id="KW-0418">Kinase</keyword>
<dbReference type="Gene3D" id="3.40.50.10350">
    <property type="entry name" value="Glycerate kinase, domain 1"/>
    <property type="match status" value="1"/>
</dbReference>
<accession>A0A6J6UG98</accession>
<gene>
    <name evidence="4" type="ORF">UFOPK2754_02278</name>
</gene>
<dbReference type="InterPro" id="IPR036129">
    <property type="entry name" value="Glycerate_kinase_sf"/>
</dbReference>
<evidence type="ECO:0000256" key="2">
    <source>
        <dbReference type="ARBA" id="ARBA00022679"/>
    </source>
</evidence>
<evidence type="ECO:0000313" key="4">
    <source>
        <dbReference type="EMBL" id="CAB4758921.1"/>
    </source>
</evidence>
<dbReference type="InterPro" id="IPR018193">
    <property type="entry name" value="Glyc_kinase_flavodox-like_fold"/>
</dbReference>
<evidence type="ECO:0000256" key="3">
    <source>
        <dbReference type="ARBA" id="ARBA00022777"/>
    </source>
</evidence>
<dbReference type="Gene3D" id="3.90.1510.10">
    <property type="entry name" value="Glycerate kinase, domain 2"/>
    <property type="match status" value="1"/>
</dbReference>
<dbReference type="EMBL" id="CAEZYR010000097">
    <property type="protein sequence ID" value="CAB4758921.1"/>
    <property type="molecule type" value="Genomic_DNA"/>
</dbReference>
<dbReference type="GO" id="GO:0008887">
    <property type="term" value="F:glycerate kinase activity"/>
    <property type="evidence" value="ECO:0007669"/>
    <property type="project" value="InterPro"/>
</dbReference>